<organism evidence="1 2">
    <name type="scientific">Bauhinia variegata</name>
    <name type="common">Purple orchid tree</name>
    <name type="synonym">Phanera variegata</name>
    <dbReference type="NCBI Taxonomy" id="167791"/>
    <lineage>
        <taxon>Eukaryota</taxon>
        <taxon>Viridiplantae</taxon>
        <taxon>Streptophyta</taxon>
        <taxon>Embryophyta</taxon>
        <taxon>Tracheophyta</taxon>
        <taxon>Spermatophyta</taxon>
        <taxon>Magnoliopsida</taxon>
        <taxon>eudicotyledons</taxon>
        <taxon>Gunneridae</taxon>
        <taxon>Pentapetalae</taxon>
        <taxon>rosids</taxon>
        <taxon>fabids</taxon>
        <taxon>Fabales</taxon>
        <taxon>Fabaceae</taxon>
        <taxon>Cercidoideae</taxon>
        <taxon>Cercideae</taxon>
        <taxon>Bauhiniinae</taxon>
        <taxon>Bauhinia</taxon>
    </lineage>
</organism>
<sequence length="516" mass="58834">MTPPLDIVIQSFHHQPNLCQYLSSATHGTFHRDSQPSYDRTPTGLEPVRHGSSPKQVLLNHLQNKTPKRETRLAESFSHLLHHLHIEPPSRAKVQHINWDLHKAAVSPKQVISEKWHEIRGSTHWNDPSDLLHPWLRREIVKYGEFAQATYDAFDHDSSSEYCGSCRYNKSKLFDQLGLTRNGYKVTKYIYAMSHIELPRWLERSHVADPWSRDSNWMGYVAVSDDLETRRIGRRDIMVAWRGTVALCEWYDDFLSDLKSIGAGESKVEHGFLSIYTSKNCATRYNKSSASEQVMREVIELVQIYREKGEEVSLTITGHSLGGALALLNAHEAGAIIPNLPITVISFGAPKVGNIAFREELHQMGVKTLRVVVKQDLVPKMPGHFPFNEGFQAFGQIRKKRSEWDYTHVGTELMLDACSSPYLKRGMMNFPGFHNLETYLHLVDGYLDSTTPFRADAKRDVALVNKHCDMLVNELSIPPCWYQLANMGLVCDSHGRSKARRHPDDIPSPTREIDST</sequence>
<dbReference type="Proteomes" id="UP000828941">
    <property type="component" value="Chromosome 14"/>
</dbReference>
<evidence type="ECO:0000313" key="1">
    <source>
        <dbReference type="EMBL" id="KAI4297318.1"/>
    </source>
</evidence>
<protein>
    <submittedName>
        <fullName evidence="1">Uncharacterized protein</fullName>
    </submittedName>
</protein>
<dbReference type="EMBL" id="CM039439">
    <property type="protein sequence ID" value="KAI4297318.1"/>
    <property type="molecule type" value="Genomic_DNA"/>
</dbReference>
<reference evidence="1 2" key="1">
    <citation type="journal article" date="2022" name="DNA Res.">
        <title>Chromosomal-level genome assembly of the orchid tree Bauhinia variegata (Leguminosae; Cercidoideae) supports the allotetraploid origin hypothesis of Bauhinia.</title>
        <authorList>
            <person name="Zhong Y."/>
            <person name="Chen Y."/>
            <person name="Zheng D."/>
            <person name="Pang J."/>
            <person name="Liu Y."/>
            <person name="Luo S."/>
            <person name="Meng S."/>
            <person name="Qian L."/>
            <person name="Wei D."/>
            <person name="Dai S."/>
            <person name="Zhou R."/>
        </authorList>
    </citation>
    <scope>NUCLEOTIDE SEQUENCE [LARGE SCALE GENOMIC DNA]</scope>
    <source>
        <strain evidence="1">BV-YZ2020</strain>
    </source>
</reference>
<name>A0ACB9KJD0_BAUVA</name>
<gene>
    <name evidence="1" type="ORF">L6164_037212</name>
</gene>
<evidence type="ECO:0000313" key="2">
    <source>
        <dbReference type="Proteomes" id="UP000828941"/>
    </source>
</evidence>
<comment type="caution">
    <text evidence="1">The sequence shown here is derived from an EMBL/GenBank/DDBJ whole genome shotgun (WGS) entry which is preliminary data.</text>
</comment>
<proteinExistence type="predicted"/>
<accession>A0ACB9KJD0</accession>
<keyword evidence="2" id="KW-1185">Reference proteome</keyword>